<dbReference type="AlphaFoldDB" id="A0A1I7WMQ4"/>
<keyword evidence="1" id="KW-0812">Transmembrane</keyword>
<accession>A0A1I7WMQ4</accession>
<proteinExistence type="predicted"/>
<keyword evidence="1" id="KW-0472">Membrane</keyword>
<protein>
    <submittedName>
        <fullName evidence="3">TPT domain-containing protein</fullName>
    </submittedName>
</protein>
<sequence length="147" mass="16894">MAREIDALQATELMYMHSFNSLIVFLIADIVQDEIRDAFMYMMTSAHPLFTGVFIILLLSGIIFQYATFLCLEHNGALNTQLISNVRAAIQIFLAYNMSLYLFYDVSPNVFNYFGLLASIGAAYYYYKNSNSKDEEITQKNTWMKKA</sequence>
<evidence type="ECO:0000313" key="2">
    <source>
        <dbReference type="Proteomes" id="UP000095283"/>
    </source>
</evidence>
<keyword evidence="2" id="KW-1185">Reference proteome</keyword>
<feature type="transmembrane region" description="Helical" evidence="1">
    <location>
        <begin position="84"/>
        <end position="104"/>
    </location>
</feature>
<keyword evidence="1" id="KW-1133">Transmembrane helix</keyword>
<reference evidence="3" key="1">
    <citation type="submission" date="2016-11" db="UniProtKB">
        <authorList>
            <consortium name="WormBaseParasite"/>
        </authorList>
    </citation>
    <scope>IDENTIFICATION</scope>
</reference>
<dbReference type="WBParaSite" id="Hba_06367">
    <property type="protein sequence ID" value="Hba_06367"/>
    <property type="gene ID" value="Hba_06367"/>
</dbReference>
<feature type="transmembrane region" description="Helical" evidence="1">
    <location>
        <begin position="12"/>
        <end position="31"/>
    </location>
</feature>
<dbReference type="Proteomes" id="UP000095283">
    <property type="component" value="Unplaced"/>
</dbReference>
<feature type="transmembrane region" description="Helical" evidence="1">
    <location>
        <begin position="110"/>
        <end position="127"/>
    </location>
</feature>
<organism evidence="2 3">
    <name type="scientific">Heterorhabditis bacteriophora</name>
    <name type="common">Entomopathogenic nematode worm</name>
    <dbReference type="NCBI Taxonomy" id="37862"/>
    <lineage>
        <taxon>Eukaryota</taxon>
        <taxon>Metazoa</taxon>
        <taxon>Ecdysozoa</taxon>
        <taxon>Nematoda</taxon>
        <taxon>Chromadorea</taxon>
        <taxon>Rhabditida</taxon>
        <taxon>Rhabditina</taxon>
        <taxon>Rhabditomorpha</taxon>
        <taxon>Strongyloidea</taxon>
        <taxon>Heterorhabditidae</taxon>
        <taxon>Heterorhabditis</taxon>
    </lineage>
</organism>
<name>A0A1I7WMQ4_HETBA</name>
<evidence type="ECO:0000313" key="3">
    <source>
        <dbReference type="WBParaSite" id="Hba_06367"/>
    </source>
</evidence>
<feature type="transmembrane region" description="Helical" evidence="1">
    <location>
        <begin position="51"/>
        <end position="72"/>
    </location>
</feature>
<evidence type="ECO:0000256" key="1">
    <source>
        <dbReference type="SAM" id="Phobius"/>
    </source>
</evidence>